<sequence length="239" mass="26993">MQIIEAENYEDMSRIAGQIIAREINSKPDTALGLATGSTPLGLYTELVKLYEEKRLSFQHTITFNLDEYVGLPASDSNSYHYFMKKHFFQYIDLKEENRHIPNGMAENLQEECKKYERLIEKSGGIDLQILGIGGNGHIGFNEPGTPFSAQTHIICLDQSTREANARFFPTMEQVPAKAITVGIETIMRSKQIILLISGKTKYNAYKRLLDGEITETFPASILHKHDNCTVIVDKETVC</sequence>
<dbReference type="InterPro" id="IPR006148">
    <property type="entry name" value="Glc/Gal-6P_isomerase"/>
</dbReference>
<evidence type="ECO:0000256" key="1">
    <source>
        <dbReference type="ARBA" id="ARBA00000644"/>
    </source>
</evidence>
<feature type="active site" description="Proton acceptor; for ring-opening step" evidence="4">
    <location>
        <position position="138"/>
    </location>
</feature>
<dbReference type="Gene3D" id="3.40.50.1360">
    <property type="match status" value="1"/>
</dbReference>
<comment type="caution">
    <text evidence="4">Lacks conserved residue(s) required for the propagation of feature annotation.</text>
</comment>
<dbReference type="PROSITE" id="PS01161">
    <property type="entry name" value="GLC_GALNAC_ISOMERASE"/>
    <property type="match status" value="1"/>
</dbReference>
<dbReference type="EMBL" id="FOGL01000003">
    <property type="protein sequence ID" value="SER34951.1"/>
    <property type="molecule type" value="Genomic_DNA"/>
</dbReference>
<keyword evidence="7" id="KW-1185">Reference proteome</keyword>
<comment type="pathway">
    <text evidence="4">Amino-sugar metabolism; N-acetylneuraminate degradation; D-fructose 6-phosphate from N-acetylneuraminate: step 5/5.</text>
</comment>
<dbReference type="GO" id="GO:0019262">
    <property type="term" value="P:N-acetylneuraminate catabolic process"/>
    <property type="evidence" value="ECO:0007669"/>
    <property type="project" value="UniProtKB-UniRule"/>
</dbReference>
<name>A0A1H9NGF6_9BACI</name>
<dbReference type="UniPathway" id="UPA00629">
    <property type="reaction ID" value="UER00684"/>
</dbReference>
<comment type="catalytic activity">
    <reaction evidence="1 4">
        <text>alpha-D-glucosamine 6-phosphate + H2O = beta-D-fructose 6-phosphate + NH4(+)</text>
        <dbReference type="Rhea" id="RHEA:12172"/>
        <dbReference type="ChEBI" id="CHEBI:15377"/>
        <dbReference type="ChEBI" id="CHEBI:28938"/>
        <dbReference type="ChEBI" id="CHEBI:57634"/>
        <dbReference type="ChEBI" id="CHEBI:75989"/>
        <dbReference type="EC" id="3.5.99.6"/>
    </reaction>
</comment>
<dbReference type="FunFam" id="3.40.50.1360:FF:000003">
    <property type="entry name" value="Glucosamine-6-phosphate deaminase"/>
    <property type="match status" value="1"/>
</dbReference>
<protein>
    <recommendedName>
        <fullName evidence="4">Glucosamine-6-phosphate deaminase</fullName>
        <ecNumber evidence="4">3.5.99.6</ecNumber>
    </recommendedName>
    <alternativeName>
        <fullName evidence="4">GlcN6P deaminase</fullName>
        <shortName evidence="4">GNPDA</shortName>
    </alternativeName>
    <alternativeName>
        <fullName evidence="4">Glucosamine-6-phosphate isomerase</fullName>
    </alternativeName>
</protein>
<dbReference type="Pfam" id="PF01182">
    <property type="entry name" value="Glucosamine_iso"/>
    <property type="match status" value="1"/>
</dbReference>
<comment type="function">
    <text evidence="4">Catalyzes the reversible isomerization-deamination of glucosamine 6-phosphate (GlcN6P) to form fructose 6-phosphate (Fru6P) and ammonium ion.</text>
</comment>
<dbReference type="NCBIfam" id="TIGR00502">
    <property type="entry name" value="nagB"/>
    <property type="match status" value="1"/>
</dbReference>
<dbReference type="RefSeq" id="WP_089739646.1">
    <property type="nucleotide sequence ID" value="NZ_FOGL01000003.1"/>
</dbReference>
<dbReference type="AlphaFoldDB" id="A0A1H9NGF6"/>
<reference evidence="6 7" key="1">
    <citation type="submission" date="2016-10" db="EMBL/GenBank/DDBJ databases">
        <authorList>
            <person name="de Groot N.N."/>
        </authorList>
    </citation>
    <scope>NUCLEOTIDE SEQUENCE [LARGE SCALE GENOMIC DNA]</scope>
    <source>
        <strain evidence="6 7">CGMCC 1.7727</strain>
    </source>
</reference>
<feature type="domain" description="Glucosamine/galactosamine-6-phosphate isomerase" evidence="5">
    <location>
        <begin position="17"/>
        <end position="230"/>
    </location>
</feature>
<evidence type="ECO:0000313" key="6">
    <source>
        <dbReference type="EMBL" id="SER34951.1"/>
    </source>
</evidence>
<dbReference type="SUPFAM" id="SSF100950">
    <property type="entry name" value="NagB/RpiA/CoA transferase-like"/>
    <property type="match status" value="1"/>
</dbReference>
<dbReference type="GO" id="GO:0005737">
    <property type="term" value="C:cytoplasm"/>
    <property type="evidence" value="ECO:0007669"/>
    <property type="project" value="TreeGrafter"/>
</dbReference>
<dbReference type="InterPro" id="IPR037171">
    <property type="entry name" value="NagB/RpiA_transferase-like"/>
</dbReference>
<dbReference type="GO" id="GO:0006046">
    <property type="term" value="P:N-acetylglucosamine catabolic process"/>
    <property type="evidence" value="ECO:0007669"/>
    <property type="project" value="UniProtKB-UniRule"/>
</dbReference>
<dbReference type="GO" id="GO:0004342">
    <property type="term" value="F:glucosamine-6-phosphate deaminase activity"/>
    <property type="evidence" value="ECO:0007669"/>
    <property type="project" value="UniProtKB-UniRule"/>
</dbReference>
<dbReference type="PANTHER" id="PTHR11280">
    <property type="entry name" value="GLUCOSAMINE-6-PHOSPHATE ISOMERASE"/>
    <property type="match status" value="1"/>
</dbReference>
<evidence type="ECO:0000313" key="7">
    <source>
        <dbReference type="Proteomes" id="UP000199687"/>
    </source>
</evidence>
<gene>
    <name evidence="4" type="primary">nagB</name>
    <name evidence="6" type="ORF">SAMN04487944_103129</name>
</gene>
<dbReference type="GO" id="GO:0042802">
    <property type="term" value="F:identical protein binding"/>
    <property type="evidence" value="ECO:0007669"/>
    <property type="project" value="TreeGrafter"/>
</dbReference>
<evidence type="ECO:0000256" key="3">
    <source>
        <dbReference type="ARBA" id="ARBA00023277"/>
    </source>
</evidence>
<dbReference type="STRING" id="531814.SAMN04487944_103129"/>
<feature type="active site" description="Proton acceptor; for enolization step" evidence="4">
    <location>
        <position position="67"/>
    </location>
</feature>
<dbReference type="GO" id="GO:0006043">
    <property type="term" value="P:glucosamine catabolic process"/>
    <property type="evidence" value="ECO:0007669"/>
    <property type="project" value="TreeGrafter"/>
</dbReference>
<organism evidence="6 7">
    <name type="scientific">Gracilibacillus ureilyticus</name>
    <dbReference type="NCBI Taxonomy" id="531814"/>
    <lineage>
        <taxon>Bacteria</taxon>
        <taxon>Bacillati</taxon>
        <taxon>Bacillota</taxon>
        <taxon>Bacilli</taxon>
        <taxon>Bacillales</taxon>
        <taxon>Bacillaceae</taxon>
        <taxon>Gracilibacillus</taxon>
    </lineage>
</organism>
<evidence type="ECO:0000259" key="5">
    <source>
        <dbReference type="Pfam" id="PF01182"/>
    </source>
</evidence>
<dbReference type="GO" id="GO:0005975">
    <property type="term" value="P:carbohydrate metabolic process"/>
    <property type="evidence" value="ECO:0007669"/>
    <property type="project" value="InterPro"/>
</dbReference>
<evidence type="ECO:0000256" key="2">
    <source>
        <dbReference type="ARBA" id="ARBA00022801"/>
    </source>
</evidence>
<accession>A0A1H9NGF6</accession>
<proteinExistence type="inferred from homology"/>
<keyword evidence="2 4" id="KW-0378">Hydrolase</keyword>
<comment type="similarity">
    <text evidence="4">Belongs to the glucosamine/galactosamine-6-phosphate isomerase family. NagB subfamily.</text>
</comment>
<dbReference type="HAMAP" id="MF_01241">
    <property type="entry name" value="GlcN6P_deamin"/>
    <property type="match status" value="1"/>
</dbReference>
<keyword evidence="3 4" id="KW-0119">Carbohydrate metabolism</keyword>
<evidence type="ECO:0000256" key="4">
    <source>
        <dbReference type="HAMAP-Rule" id="MF_01241"/>
    </source>
</evidence>
<dbReference type="InterPro" id="IPR018321">
    <property type="entry name" value="Glucosamine6P_isomerase_CS"/>
</dbReference>
<dbReference type="CDD" id="cd01399">
    <property type="entry name" value="GlcN6P_deaminase"/>
    <property type="match status" value="1"/>
</dbReference>
<dbReference type="InterPro" id="IPR004547">
    <property type="entry name" value="Glucosamine6P_isomerase"/>
</dbReference>
<feature type="active site" description="For ring-opening step" evidence="4">
    <location>
        <position position="143"/>
    </location>
</feature>
<dbReference type="Proteomes" id="UP000199687">
    <property type="component" value="Unassembled WGS sequence"/>
</dbReference>
<dbReference type="OrthoDB" id="9791139at2"/>
<dbReference type="PANTHER" id="PTHR11280:SF5">
    <property type="entry name" value="GLUCOSAMINE-6-PHOSPHATE ISOMERASE"/>
    <property type="match status" value="1"/>
</dbReference>
<feature type="active site" description="For ring-opening step" evidence="4">
    <location>
        <position position="136"/>
    </location>
</feature>
<dbReference type="EC" id="3.5.99.6" evidence="4"/>